<feature type="domain" description="DUF3817" evidence="7">
    <location>
        <begin position="21"/>
        <end position="110"/>
    </location>
</feature>
<evidence type="ECO:0000256" key="6">
    <source>
        <dbReference type="SAM" id="Phobius"/>
    </source>
</evidence>
<feature type="transmembrane region" description="Helical" evidence="6">
    <location>
        <begin position="23"/>
        <end position="48"/>
    </location>
</feature>
<evidence type="ECO:0000256" key="1">
    <source>
        <dbReference type="ARBA" id="ARBA00004651"/>
    </source>
</evidence>
<dbReference type="PANTHER" id="PTHR40077:SF2">
    <property type="entry name" value="MEMBRANE PROTEIN"/>
    <property type="match status" value="1"/>
</dbReference>
<evidence type="ECO:0000256" key="3">
    <source>
        <dbReference type="ARBA" id="ARBA00022692"/>
    </source>
</evidence>
<evidence type="ECO:0000313" key="9">
    <source>
        <dbReference type="Proteomes" id="UP001146469"/>
    </source>
</evidence>
<dbReference type="Pfam" id="PF12823">
    <property type="entry name" value="DUF3817"/>
    <property type="match status" value="1"/>
</dbReference>
<evidence type="ECO:0000259" key="7">
    <source>
        <dbReference type="Pfam" id="PF12823"/>
    </source>
</evidence>
<evidence type="ECO:0000256" key="5">
    <source>
        <dbReference type="ARBA" id="ARBA00023136"/>
    </source>
</evidence>
<protein>
    <submittedName>
        <fullName evidence="8">DUF3817 domain-containing protein</fullName>
    </submittedName>
</protein>
<proteinExistence type="predicted"/>
<gene>
    <name evidence="8" type="ORF">L8V00_05710</name>
</gene>
<accession>A0A9X3LKL7</accession>
<comment type="subcellular location">
    <subcellularLocation>
        <location evidence="1">Cell membrane</location>
        <topology evidence="1">Multi-pass membrane protein</topology>
    </subcellularLocation>
</comment>
<comment type="caution">
    <text evidence="8">The sequence shown here is derived from an EMBL/GenBank/DDBJ whole genome shotgun (WGS) entry which is preliminary data.</text>
</comment>
<keyword evidence="5 6" id="KW-0472">Membrane</keyword>
<evidence type="ECO:0000256" key="4">
    <source>
        <dbReference type="ARBA" id="ARBA00022989"/>
    </source>
</evidence>
<feature type="transmembrane region" description="Helical" evidence="6">
    <location>
        <begin position="60"/>
        <end position="80"/>
    </location>
</feature>
<dbReference type="GO" id="GO:0005886">
    <property type="term" value="C:plasma membrane"/>
    <property type="evidence" value="ECO:0007669"/>
    <property type="project" value="UniProtKB-SubCell"/>
</dbReference>
<keyword evidence="3 6" id="KW-0812">Transmembrane</keyword>
<dbReference type="PANTHER" id="PTHR40077">
    <property type="entry name" value="MEMBRANE PROTEIN-RELATED"/>
    <property type="match status" value="1"/>
</dbReference>
<dbReference type="InterPro" id="IPR023845">
    <property type="entry name" value="DUF3817_TM"/>
</dbReference>
<reference evidence="8" key="1">
    <citation type="submission" date="2022-02" db="EMBL/GenBank/DDBJ databases">
        <title>Corynebacterium sp. from urogenital microbiome.</title>
        <authorList>
            <person name="Cappelli E.A."/>
            <person name="Ribeiro T.G."/>
            <person name="Peixe L."/>
        </authorList>
    </citation>
    <scope>NUCLEOTIDE SEQUENCE</scope>
    <source>
        <strain evidence="8">C8Ua_174</strain>
    </source>
</reference>
<keyword evidence="2" id="KW-1003">Cell membrane</keyword>
<evidence type="ECO:0000256" key="2">
    <source>
        <dbReference type="ARBA" id="ARBA00022475"/>
    </source>
</evidence>
<dbReference type="NCBIfam" id="TIGR03954">
    <property type="entry name" value="integ_memb_HG"/>
    <property type="match status" value="1"/>
</dbReference>
<dbReference type="Proteomes" id="UP001146469">
    <property type="component" value="Unassembled WGS sequence"/>
</dbReference>
<keyword evidence="4 6" id="KW-1133">Transmembrane helix</keyword>
<dbReference type="EMBL" id="JAKMUT010000004">
    <property type="protein sequence ID" value="MCZ9289704.1"/>
    <property type="molecule type" value="Genomic_DNA"/>
</dbReference>
<organism evidence="8 9">
    <name type="scientific">Corynebacterium evansiae</name>
    <dbReference type="NCBI Taxonomy" id="2913499"/>
    <lineage>
        <taxon>Bacteria</taxon>
        <taxon>Bacillati</taxon>
        <taxon>Actinomycetota</taxon>
        <taxon>Actinomycetes</taxon>
        <taxon>Mycobacteriales</taxon>
        <taxon>Corynebacteriaceae</taxon>
        <taxon>Corynebacterium</taxon>
    </lineage>
</organism>
<keyword evidence="9" id="KW-1185">Reference proteome</keyword>
<evidence type="ECO:0000313" key="8">
    <source>
        <dbReference type="EMBL" id="MCZ9289704.1"/>
    </source>
</evidence>
<name>A0A9X3LKL7_9CORY</name>
<sequence length="121" mass="13761">MTNEQTTAIHPERRARVAKSLKFYSVAAVVTGIWLLILLVEMIVKYLILGSENAPEWFSYIGPAHGLVFMVYVISCLDLGTKARWEPSKWVTTMLAGVVPFLSFVVEKRRRDEVKTAFQLD</sequence>
<dbReference type="AlphaFoldDB" id="A0A9X3LKL7"/>
<dbReference type="RefSeq" id="WP_269944471.1">
    <property type="nucleotide sequence ID" value="NZ_JAKMUT010000004.1"/>
</dbReference>